<evidence type="ECO:0000313" key="3">
    <source>
        <dbReference type="Proteomes" id="UP001066276"/>
    </source>
</evidence>
<protein>
    <submittedName>
        <fullName evidence="2">Uncharacterized protein</fullName>
    </submittedName>
</protein>
<comment type="caution">
    <text evidence="2">The sequence shown here is derived from an EMBL/GenBank/DDBJ whole genome shotgun (WGS) entry which is preliminary data.</text>
</comment>
<sequence>MSEGRRASSGWCRGRGSTQRAWRNWGVRSTAAPPCPGSCPQGPPRTRIGSEERGGCPGNKPTNGPSVHGKQKQRSGSTPLTESAESWNYWSPTLA</sequence>
<feature type="region of interest" description="Disordered" evidence="1">
    <location>
        <begin position="1"/>
        <end position="95"/>
    </location>
</feature>
<dbReference type="EMBL" id="JANPWB010000013">
    <property type="protein sequence ID" value="KAJ1109513.1"/>
    <property type="molecule type" value="Genomic_DNA"/>
</dbReference>
<reference evidence="2" key="1">
    <citation type="journal article" date="2022" name="bioRxiv">
        <title>Sequencing and chromosome-scale assembly of the giantPleurodeles waltlgenome.</title>
        <authorList>
            <person name="Brown T."/>
            <person name="Elewa A."/>
            <person name="Iarovenko S."/>
            <person name="Subramanian E."/>
            <person name="Araus A.J."/>
            <person name="Petzold A."/>
            <person name="Susuki M."/>
            <person name="Suzuki K.-i.T."/>
            <person name="Hayashi T."/>
            <person name="Toyoda A."/>
            <person name="Oliveira C."/>
            <person name="Osipova E."/>
            <person name="Leigh N.D."/>
            <person name="Simon A."/>
            <person name="Yun M.H."/>
        </authorList>
    </citation>
    <scope>NUCLEOTIDE SEQUENCE</scope>
    <source>
        <strain evidence="2">20211129_DDA</strain>
        <tissue evidence="2">Liver</tissue>
    </source>
</reference>
<feature type="compositionally biased region" description="Pro residues" evidence="1">
    <location>
        <begin position="33"/>
        <end position="43"/>
    </location>
</feature>
<gene>
    <name evidence="2" type="ORF">NDU88_006873</name>
</gene>
<evidence type="ECO:0000313" key="2">
    <source>
        <dbReference type="EMBL" id="KAJ1109513.1"/>
    </source>
</evidence>
<accession>A0AAV7N8L0</accession>
<evidence type="ECO:0000256" key="1">
    <source>
        <dbReference type="SAM" id="MobiDB-lite"/>
    </source>
</evidence>
<name>A0AAV7N8L0_PLEWA</name>
<keyword evidence="3" id="KW-1185">Reference proteome</keyword>
<feature type="compositionally biased region" description="Polar residues" evidence="1">
    <location>
        <begin position="74"/>
        <end position="95"/>
    </location>
</feature>
<proteinExistence type="predicted"/>
<dbReference type="Proteomes" id="UP001066276">
    <property type="component" value="Chromosome 9"/>
</dbReference>
<organism evidence="2 3">
    <name type="scientific">Pleurodeles waltl</name>
    <name type="common">Iberian ribbed newt</name>
    <dbReference type="NCBI Taxonomy" id="8319"/>
    <lineage>
        <taxon>Eukaryota</taxon>
        <taxon>Metazoa</taxon>
        <taxon>Chordata</taxon>
        <taxon>Craniata</taxon>
        <taxon>Vertebrata</taxon>
        <taxon>Euteleostomi</taxon>
        <taxon>Amphibia</taxon>
        <taxon>Batrachia</taxon>
        <taxon>Caudata</taxon>
        <taxon>Salamandroidea</taxon>
        <taxon>Salamandridae</taxon>
        <taxon>Pleurodelinae</taxon>
        <taxon>Pleurodeles</taxon>
    </lineage>
</organism>
<dbReference type="AlphaFoldDB" id="A0AAV7N8L0"/>